<proteinExistence type="inferred from homology"/>
<dbReference type="Pfam" id="PF02683">
    <property type="entry name" value="DsbD_TM"/>
    <property type="match status" value="1"/>
</dbReference>
<feature type="transmembrane region" description="Helical" evidence="6">
    <location>
        <begin position="54"/>
        <end position="79"/>
    </location>
</feature>
<evidence type="ECO:0000313" key="8">
    <source>
        <dbReference type="EMBL" id="QEK13350.1"/>
    </source>
</evidence>
<evidence type="ECO:0000256" key="1">
    <source>
        <dbReference type="ARBA" id="ARBA00004141"/>
    </source>
</evidence>
<dbReference type="GO" id="GO:0017004">
    <property type="term" value="P:cytochrome complex assembly"/>
    <property type="evidence" value="ECO:0007669"/>
    <property type="project" value="InterPro"/>
</dbReference>
<feature type="domain" description="Cytochrome C biogenesis protein transmembrane" evidence="7">
    <location>
        <begin position="7"/>
        <end position="214"/>
    </location>
</feature>
<feature type="transmembrane region" description="Helical" evidence="6">
    <location>
        <begin position="163"/>
        <end position="185"/>
    </location>
</feature>
<dbReference type="AlphaFoldDB" id="A0A5C0SGM1"/>
<reference evidence="8 9" key="1">
    <citation type="submission" date="2019-07" db="EMBL/GenBank/DDBJ databases">
        <title>Complete genome of Crassaminicella thermophila SY095.</title>
        <authorList>
            <person name="Li X."/>
        </authorList>
    </citation>
    <scope>NUCLEOTIDE SEQUENCE [LARGE SCALE GENOMIC DNA]</scope>
    <source>
        <strain evidence="8 9">SY095</strain>
    </source>
</reference>
<evidence type="ECO:0000256" key="4">
    <source>
        <dbReference type="ARBA" id="ARBA00022989"/>
    </source>
</evidence>
<accession>A0A5C0SGM1</accession>
<organism evidence="8 9">
    <name type="scientific">Crassaminicella thermophila</name>
    <dbReference type="NCBI Taxonomy" id="2599308"/>
    <lineage>
        <taxon>Bacteria</taxon>
        <taxon>Bacillati</taxon>
        <taxon>Bacillota</taxon>
        <taxon>Clostridia</taxon>
        <taxon>Eubacteriales</taxon>
        <taxon>Clostridiaceae</taxon>
        <taxon>Crassaminicella</taxon>
    </lineage>
</organism>
<dbReference type="InterPro" id="IPR051790">
    <property type="entry name" value="Cytochrome_c-biogenesis_DsbD"/>
</dbReference>
<protein>
    <submittedName>
        <fullName evidence="8">Cytochrome c biogenesis protein CcdA</fullName>
    </submittedName>
</protein>
<keyword evidence="3 6" id="KW-0812">Transmembrane</keyword>
<dbReference type="GO" id="GO:0016020">
    <property type="term" value="C:membrane"/>
    <property type="evidence" value="ECO:0007669"/>
    <property type="project" value="UniProtKB-SubCell"/>
</dbReference>
<dbReference type="PANTHER" id="PTHR31272:SF4">
    <property type="entry name" value="CYTOCHROME C-TYPE BIOGENESIS PROTEIN HI_1454-RELATED"/>
    <property type="match status" value="1"/>
</dbReference>
<keyword evidence="5 6" id="KW-0472">Membrane</keyword>
<evidence type="ECO:0000256" key="3">
    <source>
        <dbReference type="ARBA" id="ARBA00022692"/>
    </source>
</evidence>
<dbReference type="InterPro" id="IPR003834">
    <property type="entry name" value="Cyt_c_assmbl_TM_dom"/>
</dbReference>
<keyword evidence="9" id="KW-1185">Reference proteome</keyword>
<name>A0A5C0SGM1_CRATE</name>
<dbReference type="KEGG" id="crs:FQB35_14310"/>
<dbReference type="OrthoDB" id="9809733at2"/>
<sequence>MMNVSTPIALGAGFLSFFSPCILPLIPAYITYITGTTFEDELADKKLFAFTRTLGFVIGFSIIFIVMGISASFIGKLFIRHKELFRKVSSMLIIFFGLNMMGVLKIKLLNKEIRMKAPKNISNWFGSIFMGMAFGAGWTPCFGAVLGAILVYASSTSTVAKGFYLLLAYSIGMGIPFIITSLVIHKFSGLMMKYERYLPYITKLSGIILVIFGILVFFNKMSIISTFFI</sequence>
<feature type="transmembrane region" description="Helical" evidence="6">
    <location>
        <begin position="12"/>
        <end position="34"/>
    </location>
</feature>
<evidence type="ECO:0000313" key="9">
    <source>
        <dbReference type="Proteomes" id="UP000324646"/>
    </source>
</evidence>
<evidence type="ECO:0000256" key="6">
    <source>
        <dbReference type="SAM" id="Phobius"/>
    </source>
</evidence>
<evidence type="ECO:0000256" key="2">
    <source>
        <dbReference type="ARBA" id="ARBA00006143"/>
    </source>
</evidence>
<gene>
    <name evidence="8" type="ORF">FQB35_14310</name>
</gene>
<dbReference type="Proteomes" id="UP000324646">
    <property type="component" value="Chromosome"/>
</dbReference>
<dbReference type="PANTHER" id="PTHR31272">
    <property type="entry name" value="CYTOCHROME C-TYPE BIOGENESIS PROTEIN HI_1454-RELATED"/>
    <property type="match status" value="1"/>
</dbReference>
<evidence type="ECO:0000256" key="5">
    <source>
        <dbReference type="ARBA" id="ARBA00023136"/>
    </source>
</evidence>
<dbReference type="EMBL" id="CP042243">
    <property type="protein sequence ID" value="QEK13350.1"/>
    <property type="molecule type" value="Genomic_DNA"/>
</dbReference>
<feature type="transmembrane region" description="Helical" evidence="6">
    <location>
        <begin position="128"/>
        <end position="151"/>
    </location>
</feature>
<feature type="transmembrane region" description="Helical" evidence="6">
    <location>
        <begin position="197"/>
        <end position="218"/>
    </location>
</feature>
<feature type="transmembrane region" description="Helical" evidence="6">
    <location>
        <begin position="91"/>
        <end position="108"/>
    </location>
</feature>
<comment type="similarity">
    <text evidence="2">Belongs to the DsbD family.</text>
</comment>
<keyword evidence="4 6" id="KW-1133">Transmembrane helix</keyword>
<comment type="subcellular location">
    <subcellularLocation>
        <location evidence="1">Membrane</location>
        <topology evidence="1">Multi-pass membrane protein</topology>
    </subcellularLocation>
</comment>
<evidence type="ECO:0000259" key="7">
    <source>
        <dbReference type="Pfam" id="PF02683"/>
    </source>
</evidence>
<dbReference type="RefSeq" id="WP_148810522.1">
    <property type="nucleotide sequence ID" value="NZ_CP042243.1"/>
</dbReference>